<dbReference type="RefSeq" id="WP_111516268.1">
    <property type="nucleotide sequence ID" value="NZ_QFYR01000005.1"/>
</dbReference>
<evidence type="ECO:0000256" key="2">
    <source>
        <dbReference type="SAM" id="Phobius"/>
    </source>
</evidence>
<evidence type="ECO:0000313" key="4">
    <source>
        <dbReference type="Proteomes" id="UP000249725"/>
    </source>
</evidence>
<gene>
    <name evidence="3" type="ORF">DJ018_17510</name>
</gene>
<comment type="caution">
    <text evidence="3">The sequence shown here is derived from an EMBL/GenBank/DDBJ whole genome shotgun (WGS) entry which is preliminary data.</text>
</comment>
<feature type="transmembrane region" description="Helical" evidence="2">
    <location>
        <begin position="6"/>
        <end position="25"/>
    </location>
</feature>
<keyword evidence="2" id="KW-0812">Transmembrane</keyword>
<protein>
    <submittedName>
        <fullName evidence="3">Uncharacterized protein</fullName>
    </submittedName>
</protein>
<evidence type="ECO:0000256" key="1">
    <source>
        <dbReference type="SAM" id="MobiDB-lite"/>
    </source>
</evidence>
<sequence>MEEASSRIVFLVALGAASLMGLAVTRWGRRGALVGYLVGLVVCLLAWTTAVFFSTRLSGSAPDALGPALGRSLAAVVVLSGLWLVVASCGVVAGALARLVVRRRRARRHSPPIRSPEPQPRRSRGPGPRRR</sequence>
<proteinExistence type="predicted"/>
<keyword evidence="2" id="KW-1133">Transmembrane helix</keyword>
<dbReference type="AlphaFoldDB" id="A0A328ADY0"/>
<dbReference type="InterPro" id="IPR036259">
    <property type="entry name" value="MFS_trans_sf"/>
</dbReference>
<keyword evidence="4" id="KW-1185">Reference proteome</keyword>
<dbReference type="Proteomes" id="UP000249725">
    <property type="component" value="Unassembled WGS sequence"/>
</dbReference>
<feature type="compositionally biased region" description="Basic residues" evidence="1">
    <location>
        <begin position="121"/>
        <end position="131"/>
    </location>
</feature>
<name>A0A328ADY0_9CAUL</name>
<feature type="transmembrane region" description="Helical" evidence="2">
    <location>
        <begin position="32"/>
        <end position="53"/>
    </location>
</feature>
<accession>A0A328ADY0</accession>
<reference evidence="4" key="1">
    <citation type="submission" date="2018-05" db="EMBL/GenBank/DDBJ databases">
        <authorList>
            <person name="Li X."/>
        </authorList>
    </citation>
    <scope>NUCLEOTIDE SEQUENCE [LARGE SCALE GENOMIC DNA]</scope>
    <source>
        <strain evidence="4">YIM 73061</strain>
    </source>
</reference>
<dbReference type="EMBL" id="QFYR01000005">
    <property type="protein sequence ID" value="RAK50958.1"/>
    <property type="molecule type" value="Genomic_DNA"/>
</dbReference>
<dbReference type="Gene3D" id="1.20.1250.20">
    <property type="entry name" value="MFS general substrate transporter like domains"/>
    <property type="match status" value="1"/>
</dbReference>
<keyword evidence="2" id="KW-0472">Membrane</keyword>
<evidence type="ECO:0000313" key="3">
    <source>
        <dbReference type="EMBL" id="RAK50958.1"/>
    </source>
</evidence>
<feature type="region of interest" description="Disordered" evidence="1">
    <location>
        <begin position="103"/>
        <end position="131"/>
    </location>
</feature>
<organism evidence="3 4">
    <name type="scientific">Phenylobacterium deserti</name>
    <dbReference type="NCBI Taxonomy" id="1914756"/>
    <lineage>
        <taxon>Bacteria</taxon>
        <taxon>Pseudomonadati</taxon>
        <taxon>Pseudomonadota</taxon>
        <taxon>Alphaproteobacteria</taxon>
        <taxon>Caulobacterales</taxon>
        <taxon>Caulobacteraceae</taxon>
        <taxon>Phenylobacterium</taxon>
    </lineage>
</organism>
<feature type="transmembrane region" description="Helical" evidence="2">
    <location>
        <begin position="73"/>
        <end position="101"/>
    </location>
</feature>